<evidence type="ECO:0000313" key="2">
    <source>
        <dbReference type="Proteomes" id="UP001153636"/>
    </source>
</evidence>
<accession>A0A9P0D701</accession>
<evidence type="ECO:0000313" key="1">
    <source>
        <dbReference type="EMBL" id="CAH1111579.1"/>
    </source>
</evidence>
<protein>
    <submittedName>
        <fullName evidence="1">Uncharacterized protein</fullName>
    </submittedName>
</protein>
<dbReference type="Proteomes" id="UP001153636">
    <property type="component" value="Chromosome 6"/>
</dbReference>
<organism evidence="1 2">
    <name type="scientific">Psylliodes chrysocephalus</name>
    <dbReference type="NCBI Taxonomy" id="3402493"/>
    <lineage>
        <taxon>Eukaryota</taxon>
        <taxon>Metazoa</taxon>
        <taxon>Ecdysozoa</taxon>
        <taxon>Arthropoda</taxon>
        <taxon>Hexapoda</taxon>
        <taxon>Insecta</taxon>
        <taxon>Pterygota</taxon>
        <taxon>Neoptera</taxon>
        <taxon>Endopterygota</taxon>
        <taxon>Coleoptera</taxon>
        <taxon>Polyphaga</taxon>
        <taxon>Cucujiformia</taxon>
        <taxon>Chrysomeloidea</taxon>
        <taxon>Chrysomelidae</taxon>
        <taxon>Galerucinae</taxon>
        <taxon>Alticini</taxon>
        <taxon>Psylliodes</taxon>
    </lineage>
</organism>
<dbReference type="EMBL" id="OV651818">
    <property type="protein sequence ID" value="CAH1111579.1"/>
    <property type="molecule type" value="Genomic_DNA"/>
</dbReference>
<name>A0A9P0D701_9CUCU</name>
<sequence length="105" mass="12316">MQDIRKFHDEFHANRNKIEQDKFILKHTSQRQPKNAVLQRRDVLIQSLSPTLLKLKMVNGKFEAKLFFLFSIFQDLESKVCVGTISPRVLSRKKIEVATKEADIF</sequence>
<reference evidence="1" key="1">
    <citation type="submission" date="2022-01" db="EMBL/GenBank/DDBJ databases">
        <authorList>
            <person name="King R."/>
        </authorList>
    </citation>
    <scope>NUCLEOTIDE SEQUENCE</scope>
</reference>
<keyword evidence="2" id="KW-1185">Reference proteome</keyword>
<dbReference type="AlphaFoldDB" id="A0A9P0D701"/>
<proteinExistence type="predicted"/>
<gene>
    <name evidence="1" type="ORF">PSYICH_LOCUS12476</name>
</gene>